<dbReference type="AlphaFoldDB" id="A0A5J9V174"/>
<proteinExistence type="inferred from homology"/>
<comment type="subcellular location">
    <subcellularLocation>
        <location evidence="1">Cell envelope</location>
    </subcellularLocation>
</comment>
<dbReference type="InterPro" id="IPR051848">
    <property type="entry name" value="PGIP"/>
</dbReference>
<sequence>MNLCSSVLLALLLMCYGVGNINCFTAPEDSIDMLSLLDFKQAITNDPSGALSSWNTSIHHCKWRGVRCTPKNRGRVTAFNLAGEGLSGPITASVANLTFLHTLNLSGNHFSGQIPPLDNLQKLQVFDLSSNSLDGNIPDSIVNCSKLREKLGPLRE</sequence>
<name>A0A5J9V174_9POAL</name>
<gene>
    <name evidence="7" type="ORF">EJB05_20796</name>
</gene>
<dbReference type="Pfam" id="PF00560">
    <property type="entry name" value="LRR_1"/>
    <property type="match status" value="2"/>
</dbReference>
<feature type="non-terminal residue" evidence="7">
    <location>
        <position position="156"/>
    </location>
</feature>
<evidence type="ECO:0000313" key="8">
    <source>
        <dbReference type="Proteomes" id="UP000324897"/>
    </source>
</evidence>
<dbReference type="InterPro" id="IPR001611">
    <property type="entry name" value="Leu-rich_rpt"/>
</dbReference>
<evidence type="ECO:0000313" key="7">
    <source>
        <dbReference type="EMBL" id="TVU29238.1"/>
    </source>
</evidence>
<evidence type="ECO:0000256" key="3">
    <source>
        <dbReference type="ARBA" id="ARBA00022737"/>
    </source>
</evidence>
<dbReference type="PANTHER" id="PTHR48059:SF30">
    <property type="entry name" value="OS06G0587000 PROTEIN"/>
    <property type="match status" value="1"/>
</dbReference>
<accession>A0A5J9V174</accession>
<feature type="signal peptide" evidence="5">
    <location>
        <begin position="1"/>
        <end position="23"/>
    </location>
</feature>
<evidence type="ECO:0000259" key="6">
    <source>
        <dbReference type="Pfam" id="PF08263"/>
    </source>
</evidence>
<dbReference type="Pfam" id="PF08263">
    <property type="entry name" value="LRRNT_2"/>
    <property type="match status" value="1"/>
</dbReference>
<dbReference type="PANTHER" id="PTHR48059">
    <property type="entry name" value="POLYGALACTURONASE INHIBITOR 1"/>
    <property type="match status" value="1"/>
</dbReference>
<dbReference type="Gramene" id="TVU29238">
    <property type="protein sequence ID" value="TVU29238"/>
    <property type="gene ID" value="EJB05_20796"/>
</dbReference>
<dbReference type="OrthoDB" id="686203at2759"/>
<keyword evidence="3" id="KW-0677">Repeat</keyword>
<keyword evidence="5" id="KW-0732">Signal</keyword>
<evidence type="ECO:0000256" key="1">
    <source>
        <dbReference type="ARBA" id="ARBA00004196"/>
    </source>
</evidence>
<feature type="domain" description="Leucine-rich repeat-containing N-terminal plant-type" evidence="6">
    <location>
        <begin position="32"/>
        <end position="69"/>
    </location>
</feature>
<evidence type="ECO:0000256" key="5">
    <source>
        <dbReference type="SAM" id="SignalP"/>
    </source>
</evidence>
<dbReference type="Gene3D" id="3.80.10.10">
    <property type="entry name" value="Ribonuclease Inhibitor"/>
    <property type="match status" value="1"/>
</dbReference>
<dbReference type="InterPro" id="IPR013210">
    <property type="entry name" value="LRR_N_plant-typ"/>
</dbReference>
<evidence type="ECO:0000256" key="4">
    <source>
        <dbReference type="ARBA" id="ARBA00038043"/>
    </source>
</evidence>
<keyword evidence="2" id="KW-0433">Leucine-rich repeat</keyword>
<organism evidence="7 8">
    <name type="scientific">Eragrostis curvula</name>
    <name type="common">weeping love grass</name>
    <dbReference type="NCBI Taxonomy" id="38414"/>
    <lineage>
        <taxon>Eukaryota</taxon>
        <taxon>Viridiplantae</taxon>
        <taxon>Streptophyta</taxon>
        <taxon>Embryophyta</taxon>
        <taxon>Tracheophyta</taxon>
        <taxon>Spermatophyta</taxon>
        <taxon>Magnoliopsida</taxon>
        <taxon>Liliopsida</taxon>
        <taxon>Poales</taxon>
        <taxon>Poaceae</taxon>
        <taxon>PACMAD clade</taxon>
        <taxon>Chloridoideae</taxon>
        <taxon>Eragrostideae</taxon>
        <taxon>Eragrostidinae</taxon>
        <taxon>Eragrostis</taxon>
    </lineage>
</organism>
<dbReference type="EMBL" id="RWGY01000011">
    <property type="protein sequence ID" value="TVU29238.1"/>
    <property type="molecule type" value="Genomic_DNA"/>
</dbReference>
<feature type="chain" id="PRO_5023872538" description="Leucine-rich repeat-containing N-terminal plant-type domain-containing protein" evidence="5">
    <location>
        <begin position="24"/>
        <end position="156"/>
    </location>
</feature>
<dbReference type="InterPro" id="IPR032675">
    <property type="entry name" value="LRR_dom_sf"/>
</dbReference>
<dbReference type="FunFam" id="3.80.10.10:FF:000565">
    <property type="entry name" value="Leucine-rich repeat receptor-like kinase protein FLORAL ORGAN NUMBER1"/>
    <property type="match status" value="1"/>
</dbReference>
<protein>
    <recommendedName>
        <fullName evidence="6">Leucine-rich repeat-containing N-terminal plant-type domain-containing protein</fullName>
    </recommendedName>
</protein>
<dbReference type="PROSITE" id="PS51450">
    <property type="entry name" value="LRR"/>
    <property type="match status" value="1"/>
</dbReference>
<dbReference type="Proteomes" id="UP000324897">
    <property type="component" value="Chromosome 1"/>
</dbReference>
<reference evidence="7 8" key="1">
    <citation type="journal article" date="2019" name="Sci. Rep.">
        <title>A high-quality genome of Eragrostis curvula grass provides insights into Poaceae evolution and supports new strategies to enhance forage quality.</title>
        <authorList>
            <person name="Carballo J."/>
            <person name="Santos B.A.C.M."/>
            <person name="Zappacosta D."/>
            <person name="Garbus I."/>
            <person name="Selva J.P."/>
            <person name="Gallo C.A."/>
            <person name="Diaz A."/>
            <person name="Albertini E."/>
            <person name="Caccamo M."/>
            <person name="Echenique V."/>
        </authorList>
    </citation>
    <scope>NUCLEOTIDE SEQUENCE [LARGE SCALE GENOMIC DNA]</scope>
    <source>
        <strain evidence="8">cv. Victoria</strain>
        <tissue evidence="7">Leaf</tissue>
    </source>
</reference>
<keyword evidence="8" id="KW-1185">Reference proteome</keyword>
<comment type="similarity">
    <text evidence="4">Belongs to the polygalacturonase-inhibiting protein family.</text>
</comment>
<evidence type="ECO:0000256" key="2">
    <source>
        <dbReference type="ARBA" id="ARBA00022614"/>
    </source>
</evidence>
<dbReference type="SUPFAM" id="SSF52058">
    <property type="entry name" value="L domain-like"/>
    <property type="match status" value="1"/>
</dbReference>
<comment type="caution">
    <text evidence="7">The sequence shown here is derived from an EMBL/GenBank/DDBJ whole genome shotgun (WGS) entry which is preliminary data.</text>
</comment>